<dbReference type="SMART" id="SM00944">
    <property type="entry name" value="Pro-kuma_activ"/>
    <property type="match status" value="1"/>
</dbReference>
<sequence length="669" mass="72223">MRSHLLALGATLVASVLATPSSTYVRHEKRTSLPSGWRTDGKLPGHEILPMRVALSQSNLDKAEEYLMEVSHPDSPKFGQHWSTEEVAKAFAPKQESVNAVTEWLKSSGIAPERISRSQSLGWLQFDATVAEAEDLLKTKYYLHRHTDTGKPHVACNDYHIPKHLSRHVDFITPTVHFDAKIPQVDVPRRPIEVRYLEGRPPKTTLSTAAVGVPVQTKAAVQVITNPKNSYHPKKGADVDIHRLSDELRMCNVHITPNCLRALYRFPPNSRANRKNSYGIVEYTPQAYLQGDLDLFFANFSTNQVQRTPTTDLIDGAVVQNIVESFAYNGESDLDLEYAMALVNPQPVTLYQVGDLVEGASFNTFLDAIDGSYCTAGGGDDPTQDPPYPDPLPGGYTGPKNCGGFAATKVISTSYGYNEADLTAAYERRQCNEYMKLGLQGTTIIYSSGDNGVAGNLRQCISTNSTGNGTTYNDGTSGKFNPGFPSTCPYVTSVGATQVVPGASVTAPEEACETVIFSGGGFSNVFPLPSYQATAVKSFFANFPPPYTAAQFNNTQKTRGFPDISANGANYVVAVDGVFTLVYGTSASAPVVGSIITLINQVRLDRGKSSVGFINPTLYANPGILNDITLGGNQGCGTPGFTAVKGWDPVTGLGTPNFPKMLSKFLSLP</sequence>
<comment type="cofactor">
    <cofactor evidence="11">
        <name>Ca(2+)</name>
        <dbReference type="ChEBI" id="CHEBI:29108"/>
    </cofactor>
    <text evidence="11">Binds 1 Ca(2+) ion per subunit.</text>
</comment>
<feature type="chain" id="PRO_5046461152" description="tripeptidyl-peptidase II" evidence="12">
    <location>
        <begin position="19"/>
        <end position="669"/>
    </location>
</feature>
<comment type="caution">
    <text evidence="14">The sequence shown here is derived from an EMBL/GenBank/DDBJ whole genome shotgun (WGS) entry which is preliminary data.</text>
</comment>
<dbReference type="Pfam" id="PF09286">
    <property type="entry name" value="Pro-kuma_activ"/>
    <property type="match status" value="1"/>
</dbReference>
<dbReference type="EMBL" id="JBEFKJ010000042">
    <property type="protein sequence ID" value="KAL2037242.1"/>
    <property type="molecule type" value="Genomic_DNA"/>
</dbReference>
<feature type="binding site" evidence="11">
    <location>
        <position position="627"/>
    </location>
    <ligand>
        <name>Ca(2+)</name>
        <dbReference type="ChEBI" id="CHEBI:29108"/>
    </ligand>
</feature>
<evidence type="ECO:0000259" key="13">
    <source>
        <dbReference type="PROSITE" id="PS51695"/>
    </source>
</evidence>
<keyword evidence="9 11" id="KW-0106">Calcium</keyword>
<dbReference type="SUPFAM" id="SSF54897">
    <property type="entry name" value="Protease propeptides/inhibitors"/>
    <property type="match status" value="1"/>
</dbReference>
<dbReference type="CDD" id="cd04056">
    <property type="entry name" value="Peptidases_S53"/>
    <property type="match status" value="1"/>
</dbReference>
<feature type="domain" description="Peptidase S53" evidence="13">
    <location>
        <begin position="254"/>
        <end position="668"/>
    </location>
</feature>
<evidence type="ECO:0000256" key="6">
    <source>
        <dbReference type="ARBA" id="ARBA00022723"/>
    </source>
</evidence>
<proteinExistence type="predicted"/>
<dbReference type="PANTHER" id="PTHR14218">
    <property type="entry name" value="PROTEASE S8 TRIPEPTIDYL PEPTIDASE I CLN2"/>
    <property type="match status" value="1"/>
</dbReference>
<evidence type="ECO:0000256" key="4">
    <source>
        <dbReference type="ARBA" id="ARBA00012462"/>
    </source>
</evidence>
<evidence type="ECO:0000256" key="7">
    <source>
        <dbReference type="ARBA" id="ARBA00022801"/>
    </source>
</evidence>
<feature type="active site" description="Charge relay system" evidence="11">
    <location>
        <position position="331"/>
    </location>
</feature>
<dbReference type="InterPro" id="IPR030400">
    <property type="entry name" value="Sedolisin_dom"/>
</dbReference>
<keyword evidence="10" id="KW-0865">Zymogen</keyword>
<dbReference type="InterPro" id="IPR050819">
    <property type="entry name" value="Tripeptidyl-peptidase_I"/>
</dbReference>
<evidence type="ECO:0000256" key="3">
    <source>
        <dbReference type="ARBA" id="ARBA00004239"/>
    </source>
</evidence>
<keyword evidence="15" id="KW-1185">Reference proteome</keyword>
<feature type="binding site" evidence="11">
    <location>
        <position position="646"/>
    </location>
    <ligand>
        <name>Ca(2+)</name>
        <dbReference type="ChEBI" id="CHEBI:29108"/>
    </ligand>
</feature>
<dbReference type="PANTHER" id="PTHR14218:SF19">
    <property type="entry name" value="SERINE PROTEASE AORO, PUTATIVE (AFU_ORTHOLOGUE AFUA_6G10250)-RELATED"/>
    <property type="match status" value="1"/>
</dbReference>
<dbReference type="Pfam" id="PF00082">
    <property type="entry name" value="Peptidase_S8"/>
    <property type="match status" value="1"/>
</dbReference>
<dbReference type="EC" id="3.4.14.10" evidence="4"/>
<name>A0ABR3ZUH5_9LECA</name>
<keyword evidence="7 11" id="KW-0378">Hydrolase</keyword>
<dbReference type="InterPro" id="IPR015366">
    <property type="entry name" value="S53_propep"/>
</dbReference>
<keyword evidence="12" id="KW-0732">Signal</keyword>
<feature type="signal peptide" evidence="12">
    <location>
        <begin position="1"/>
        <end position="18"/>
    </location>
</feature>
<evidence type="ECO:0000256" key="1">
    <source>
        <dbReference type="ARBA" id="ARBA00001910"/>
    </source>
</evidence>
<organism evidence="14 15">
    <name type="scientific">Stereocaulon virgatum</name>
    <dbReference type="NCBI Taxonomy" id="373712"/>
    <lineage>
        <taxon>Eukaryota</taxon>
        <taxon>Fungi</taxon>
        <taxon>Dikarya</taxon>
        <taxon>Ascomycota</taxon>
        <taxon>Pezizomycotina</taxon>
        <taxon>Lecanoromycetes</taxon>
        <taxon>OSLEUM clade</taxon>
        <taxon>Lecanoromycetidae</taxon>
        <taxon>Lecanorales</taxon>
        <taxon>Lecanorineae</taxon>
        <taxon>Stereocaulaceae</taxon>
        <taxon>Stereocaulon</taxon>
    </lineage>
</organism>
<dbReference type="Proteomes" id="UP001590950">
    <property type="component" value="Unassembled WGS sequence"/>
</dbReference>
<dbReference type="Gene3D" id="3.40.50.200">
    <property type="entry name" value="Peptidase S8/S53 domain"/>
    <property type="match status" value="1"/>
</dbReference>
<dbReference type="SUPFAM" id="SSF52743">
    <property type="entry name" value="Subtilisin-like"/>
    <property type="match status" value="1"/>
</dbReference>
<evidence type="ECO:0000256" key="12">
    <source>
        <dbReference type="SAM" id="SignalP"/>
    </source>
</evidence>
<comment type="subcellular location">
    <subcellularLocation>
        <location evidence="3">Secreted</location>
        <location evidence="3">Extracellular space</location>
    </subcellularLocation>
</comment>
<evidence type="ECO:0000256" key="2">
    <source>
        <dbReference type="ARBA" id="ARBA00002451"/>
    </source>
</evidence>
<feature type="active site" description="Charge relay system" evidence="11">
    <location>
        <position position="335"/>
    </location>
</feature>
<dbReference type="PROSITE" id="PS51695">
    <property type="entry name" value="SEDOLISIN"/>
    <property type="match status" value="1"/>
</dbReference>
<evidence type="ECO:0000256" key="8">
    <source>
        <dbReference type="ARBA" id="ARBA00022825"/>
    </source>
</evidence>
<evidence type="ECO:0000313" key="15">
    <source>
        <dbReference type="Proteomes" id="UP001590950"/>
    </source>
</evidence>
<keyword evidence="8 11" id="KW-0720">Serine protease</keyword>
<evidence type="ECO:0000256" key="5">
    <source>
        <dbReference type="ARBA" id="ARBA00022670"/>
    </source>
</evidence>
<evidence type="ECO:0000256" key="11">
    <source>
        <dbReference type="PROSITE-ProRule" id="PRU01032"/>
    </source>
</evidence>
<evidence type="ECO:0000313" key="14">
    <source>
        <dbReference type="EMBL" id="KAL2037242.1"/>
    </source>
</evidence>
<dbReference type="InterPro" id="IPR036852">
    <property type="entry name" value="Peptidase_S8/S53_dom_sf"/>
</dbReference>
<evidence type="ECO:0000256" key="10">
    <source>
        <dbReference type="ARBA" id="ARBA00023145"/>
    </source>
</evidence>
<comment type="function">
    <text evidence="2">Secreted tripeptidyl-peptidase which degrades proteins at acidic pHs and is involved in virulence.</text>
</comment>
<evidence type="ECO:0000256" key="9">
    <source>
        <dbReference type="ARBA" id="ARBA00022837"/>
    </source>
</evidence>
<feature type="binding site" evidence="11">
    <location>
        <position position="628"/>
    </location>
    <ligand>
        <name>Ca(2+)</name>
        <dbReference type="ChEBI" id="CHEBI:29108"/>
    </ligand>
</feature>
<comment type="catalytic activity">
    <reaction evidence="1">
        <text>Release of an N-terminal tripeptide from a polypeptide.</text>
        <dbReference type="EC" id="3.4.14.10"/>
    </reaction>
</comment>
<dbReference type="CDD" id="cd11377">
    <property type="entry name" value="Pro-peptidase_S53"/>
    <property type="match status" value="1"/>
</dbReference>
<protein>
    <recommendedName>
        <fullName evidence="4">tripeptidyl-peptidase II</fullName>
        <ecNumber evidence="4">3.4.14.10</ecNumber>
    </recommendedName>
</protein>
<feature type="active site" description="Charge relay system" evidence="11">
    <location>
        <position position="586"/>
    </location>
</feature>
<keyword evidence="6 11" id="KW-0479">Metal-binding</keyword>
<gene>
    <name evidence="14" type="ORF">N7G274_009931</name>
</gene>
<keyword evidence="5 11" id="KW-0645">Protease</keyword>
<reference evidence="14 15" key="1">
    <citation type="submission" date="2024-09" db="EMBL/GenBank/DDBJ databases">
        <title>Rethinking Asexuality: The Enigmatic Case of Functional Sexual Genes in Lepraria (Stereocaulaceae).</title>
        <authorList>
            <person name="Doellman M."/>
            <person name="Sun Y."/>
            <person name="Barcenas-Pena A."/>
            <person name="Lumbsch H.T."/>
            <person name="Grewe F."/>
        </authorList>
    </citation>
    <scope>NUCLEOTIDE SEQUENCE [LARGE SCALE GENOMIC DNA]</scope>
    <source>
        <strain evidence="14 15">Mercado 3170</strain>
    </source>
</reference>
<accession>A0ABR3ZUH5</accession>
<feature type="binding site" evidence="11">
    <location>
        <position position="648"/>
    </location>
    <ligand>
        <name>Ca(2+)</name>
        <dbReference type="ChEBI" id="CHEBI:29108"/>
    </ligand>
</feature>
<dbReference type="InterPro" id="IPR000209">
    <property type="entry name" value="Peptidase_S8/S53_dom"/>
</dbReference>